<dbReference type="OrthoDB" id="3180714at2759"/>
<reference evidence="4 5" key="1">
    <citation type="submission" date="2017-03" db="EMBL/GenBank/DDBJ databases">
        <title>An alternative strategy for trypanosome survival in the mammalian bloodstream revealed through genome and transcriptome analysis of the ubiquitous bovine parasite Trypanosoma (Megatrypanum) theileri.</title>
        <authorList>
            <person name="Kelly S."/>
            <person name="Ivens A."/>
            <person name="Mott A."/>
            <person name="O'Neill E."/>
            <person name="Emms D."/>
            <person name="Macleod O."/>
            <person name="Voorheis P."/>
            <person name="Matthews J."/>
            <person name="Matthews K."/>
            <person name="Carrington M."/>
        </authorList>
    </citation>
    <scope>NUCLEOTIDE SEQUENCE [LARGE SCALE GENOMIC DNA]</scope>
    <source>
        <strain evidence="4">Edinburgh</strain>
    </source>
</reference>
<dbReference type="PROSITE" id="PS51747">
    <property type="entry name" value="CYT_DCMP_DEAMINASES_2"/>
    <property type="match status" value="1"/>
</dbReference>
<proteinExistence type="inferred from homology"/>
<comment type="similarity">
    <text evidence="2">Belongs to the cytidine and deoxycytidylate deaminase family. ADAT3 subfamily.</text>
</comment>
<dbReference type="STRING" id="67003.A0A1X0NU78"/>
<evidence type="ECO:0000256" key="1">
    <source>
        <dbReference type="ARBA" id="ARBA00022694"/>
    </source>
</evidence>
<feature type="domain" description="CMP/dCMP-type deaminase" evidence="3">
    <location>
        <begin position="213"/>
        <end position="335"/>
    </location>
</feature>
<dbReference type="PANTHER" id="PTHR11079">
    <property type="entry name" value="CYTOSINE DEAMINASE FAMILY MEMBER"/>
    <property type="match status" value="1"/>
</dbReference>
<dbReference type="GO" id="GO:0005634">
    <property type="term" value="C:nucleus"/>
    <property type="evidence" value="ECO:0007669"/>
    <property type="project" value="TreeGrafter"/>
</dbReference>
<dbReference type="AlphaFoldDB" id="A0A1X0NU78"/>
<dbReference type="RefSeq" id="XP_028882330.1">
    <property type="nucleotide sequence ID" value="XM_029026215.1"/>
</dbReference>
<keyword evidence="5" id="KW-1185">Reference proteome</keyword>
<accession>A0A1X0NU78</accession>
<name>A0A1X0NU78_9TRYP</name>
<dbReference type="EMBL" id="NBCO01000017">
    <property type="protein sequence ID" value="ORC88264.1"/>
    <property type="molecule type" value="Genomic_DNA"/>
</dbReference>
<dbReference type="GO" id="GO:0002100">
    <property type="term" value="P:tRNA wobble adenosine to inosine editing"/>
    <property type="evidence" value="ECO:0007669"/>
    <property type="project" value="InterPro"/>
</dbReference>
<organism evidence="4 5">
    <name type="scientific">Trypanosoma theileri</name>
    <dbReference type="NCBI Taxonomy" id="67003"/>
    <lineage>
        <taxon>Eukaryota</taxon>
        <taxon>Discoba</taxon>
        <taxon>Euglenozoa</taxon>
        <taxon>Kinetoplastea</taxon>
        <taxon>Metakinetoplastina</taxon>
        <taxon>Trypanosomatida</taxon>
        <taxon>Trypanosomatidae</taxon>
        <taxon>Trypanosoma</taxon>
    </lineage>
</organism>
<dbReference type="GO" id="GO:0052717">
    <property type="term" value="F:tRNA-specific adenosine-34 deaminase activity"/>
    <property type="evidence" value="ECO:0007669"/>
    <property type="project" value="UniProtKB-EC"/>
</dbReference>
<dbReference type="SUPFAM" id="SSF53927">
    <property type="entry name" value="Cytidine deaminase-like"/>
    <property type="match status" value="1"/>
</dbReference>
<gene>
    <name evidence="4" type="ORF">TM35_000171360</name>
</gene>
<dbReference type="InterPro" id="IPR016193">
    <property type="entry name" value="Cytidine_deaminase-like"/>
</dbReference>
<evidence type="ECO:0000313" key="5">
    <source>
        <dbReference type="Proteomes" id="UP000192257"/>
    </source>
</evidence>
<evidence type="ECO:0000259" key="3">
    <source>
        <dbReference type="PROSITE" id="PS51747"/>
    </source>
</evidence>
<protein>
    <submittedName>
        <fullName evidence="4">Putative deaminase</fullName>
    </submittedName>
</protein>
<dbReference type="GO" id="GO:0005737">
    <property type="term" value="C:cytoplasm"/>
    <property type="evidence" value="ECO:0007669"/>
    <property type="project" value="TreeGrafter"/>
</dbReference>
<dbReference type="PANTHER" id="PTHR11079:SF156">
    <property type="entry name" value="INACTIVE TRNA-SPECIFIC ADENOSINE DEAMINASE-LIKE PROTEIN 3-RELATED"/>
    <property type="match status" value="1"/>
</dbReference>
<dbReference type="InterPro" id="IPR002125">
    <property type="entry name" value="CMP_dCMP_dom"/>
</dbReference>
<dbReference type="GeneID" id="39985995"/>
<sequence length="366" mass="40912">MEEVVTPEPPPQLVRGVAIRIQKPSCSAAFLGIANKHFPLSSHTSHLKRIRKTPNEAISPLLDDADTNKEKKNDTLCNNVTTETVTDVSVVPEEDHSLQLLLGVESSMDTSLLERFREVSGSADPIRMESVWVPDRAPRRCPEEWRKWSAVWPFASPKPRPASSFPQEEVVHIRRIFNEVVLPLAERTRSAEVLGLAAVLVDPSQNWRILVSSDEAPPLLRSNAVACSGYIPQINCTGGRGQDGIVLDHPVTYVLKKLSYLQCSDDSSSNEEVPYLANNIDLFVSHEPCVMCSMALVHSRVRRVFYCFPNSTHGGLGSIFTIHAIPSLNHHFRVFRCSPSWICEKADEVHGACDDTLNKWETLRYP</sequence>
<comment type="caution">
    <text evidence="4">The sequence shown here is derived from an EMBL/GenBank/DDBJ whole genome shotgun (WGS) entry which is preliminary data.</text>
</comment>
<dbReference type="VEuPathDB" id="TriTrypDB:TM35_000171360"/>
<evidence type="ECO:0000313" key="4">
    <source>
        <dbReference type="EMBL" id="ORC88264.1"/>
    </source>
</evidence>
<keyword evidence="1" id="KW-0819">tRNA processing</keyword>
<dbReference type="Proteomes" id="UP000192257">
    <property type="component" value="Unassembled WGS sequence"/>
</dbReference>
<dbReference type="GO" id="GO:0046872">
    <property type="term" value="F:metal ion binding"/>
    <property type="evidence" value="ECO:0007669"/>
    <property type="project" value="UniProtKB-KW"/>
</dbReference>
<evidence type="ECO:0000256" key="2">
    <source>
        <dbReference type="ARBA" id="ARBA00038160"/>
    </source>
</evidence>
<dbReference type="Gene3D" id="3.40.140.10">
    <property type="entry name" value="Cytidine Deaminase, domain 2"/>
    <property type="match status" value="1"/>
</dbReference>